<dbReference type="GO" id="GO:0005524">
    <property type="term" value="F:ATP binding"/>
    <property type="evidence" value="ECO:0007669"/>
    <property type="project" value="UniProtKB-KW"/>
</dbReference>
<dbReference type="Pfam" id="PF13304">
    <property type="entry name" value="AAA_21"/>
    <property type="match status" value="1"/>
</dbReference>
<organism evidence="2 3">
    <name type="scientific">Gemella morbillorum</name>
    <dbReference type="NCBI Taxonomy" id="29391"/>
    <lineage>
        <taxon>Bacteria</taxon>
        <taxon>Bacillati</taxon>
        <taxon>Bacillota</taxon>
        <taxon>Bacilli</taxon>
        <taxon>Bacillales</taxon>
        <taxon>Gemellaceae</taxon>
        <taxon>Gemella</taxon>
    </lineage>
</organism>
<sequence>MLDFILACSDYSEDYRLLIIDQPEDNLDTRYIYLTLVNQLKSVKDKRQIIIATHNATIVTNAISDKVFVMESDGEHGWIELQGYPGEIKIKKAIVNYLEGGIDSFKHKQEIYKSVLSD</sequence>
<keyword evidence="3" id="KW-1185">Reference proteome</keyword>
<dbReference type="AlphaFoldDB" id="A0AAP9HDV4"/>
<gene>
    <name evidence="2" type="ORF">FOC49_03400</name>
</gene>
<dbReference type="GO" id="GO:0016887">
    <property type="term" value="F:ATP hydrolysis activity"/>
    <property type="evidence" value="ECO:0007669"/>
    <property type="project" value="InterPro"/>
</dbReference>
<evidence type="ECO:0000313" key="3">
    <source>
        <dbReference type="Proteomes" id="UP000425411"/>
    </source>
</evidence>
<dbReference type="CDD" id="cd00267">
    <property type="entry name" value="ABC_ATPase"/>
    <property type="match status" value="1"/>
</dbReference>
<dbReference type="Gene3D" id="3.40.50.300">
    <property type="entry name" value="P-loop containing nucleotide triphosphate hydrolases"/>
    <property type="match status" value="1"/>
</dbReference>
<proteinExistence type="predicted"/>
<evidence type="ECO:0000313" key="2">
    <source>
        <dbReference type="EMBL" id="QGS08979.1"/>
    </source>
</evidence>
<dbReference type="Proteomes" id="UP000425411">
    <property type="component" value="Chromosome"/>
</dbReference>
<reference evidence="2 3" key="1">
    <citation type="submission" date="2019-11" db="EMBL/GenBank/DDBJ databases">
        <title>FDA dAtabase for Regulatory Grade micrObial Sequences (FDA-ARGOS): Supporting development and validation of Infectious Disease Dx tests.</title>
        <authorList>
            <person name="Turner S."/>
            <person name="Byrd R."/>
            <person name="Tallon L."/>
            <person name="Sadzewicz L."/>
            <person name="Vavikolanu K."/>
            <person name="Mehta A."/>
            <person name="Aluvathingal J."/>
            <person name="Nadendla S."/>
            <person name="Myers T."/>
            <person name="Yan Y."/>
            <person name="Sichtig H."/>
        </authorList>
    </citation>
    <scope>NUCLEOTIDE SEQUENCE [LARGE SCALE GENOMIC DNA]</scope>
    <source>
        <strain evidence="2 3">FDAARGOS_741</strain>
    </source>
</reference>
<feature type="domain" description="ATPase AAA-type core" evidence="1">
    <location>
        <begin position="2"/>
        <end position="59"/>
    </location>
</feature>
<dbReference type="SUPFAM" id="SSF52540">
    <property type="entry name" value="P-loop containing nucleoside triphosphate hydrolases"/>
    <property type="match status" value="1"/>
</dbReference>
<evidence type="ECO:0000259" key="1">
    <source>
        <dbReference type="Pfam" id="PF13304"/>
    </source>
</evidence>
<accession>A0AAP9HDV4</accession>
<dbReference type="InterPro" id="IPR027417">
    <property type="entry name" value="P-loop_NTPase"/>
</dbReference>
<keyword evidence="2" id="KW-0547">Nucleotide-binding</keyword>
<protein>
    <submittedName>
        <fullName evidence="2">ATP-binding protein</fullName>
    </submittedName>
</protein>
<name>A0AAP9HDV4_9BACL</name>
<dbReference type="EMBL" id="CP046314">
    <property type="protein sequence ID" value="QGS08979.1"/>
    <property type="molecule type" value="Genomic_DNA"/>
</dbReference>
<keyword evidence="2" id="KW-0067">ATP-binding</keyword>
<dbReference type="InterPro" id="IPR003959">
    <property type="entry name" value="ATPase_AAA_core"/>
</dbReference>